<dbReference type="PROSITE" id="PS01031">
    <property type="entry name" value="SHSP"/>
    <property type="match status" value="1"/>
</dbReference>
<sequence length="137" mass="15581">MNIVKRNDAFLPSILDEMFKPDWFGGTESRLAPMDISETDSAFALAVELPGRKKEDIKVTVDKGVLTLATEANKEKIEEGVRYTKREITHYAYKRSFSLPDSVDIEKIGVSYEAGILRLDMPKKAELVQPKRTFEVR</sequence>
<evidence type="ECO:0000256" key="2">
    <source>
        <dbReference type="RuleBase" id="RU003616"/>
    </source>
</evidence>
<gene>
    <name evidence="4" type="ORF">B7P33_08190</name>
</gene>
<dbReference type="Pfam" id="PF00011">
    <property type="entry name" value="HSP20"/>
    <property type="match status" value="1"/>
</dbReference>
<dbReference type="CDD" id="cd06464">
    <property type="entry name" value="ACD_sHsps-like"/>
    <property type="match status" value="1"/>
</dbReference>
<dbReference type="OrthoDB" id="9814487at2"/>
<evidence type="ECO:0000313" key="4">
    <source>
        <dbReference type="EMBL" id="PCE64273.1"/>
    </source>
</evidence>
<feature type="domain" description="SHSP" evidence="3">
    <location>
        <begin position="25"/>
        <end position="137"/>
    </location>
</feature>
<dbReference type="EMBL" id="NBWU01000003">
    <property type="protein sequence ID" value="PCE64273.1"/>
    <property type="molecule type" value="Genomic_DNA"/>
</dbReference>
<evidence type="ECO:0000256" key="1">
    <source>
        <dbReference type="PROSITE-ProRule" id="PRU00285"/>
    </source>
</evidence>
<comment type="caution">
    <text evidence="4">The sequence shown here is derived from an EMBL/GenBank/DDBJ whole genome shotgun (WGS) entry which is preliminary data.</text>
</comment>
<organism evidence="4 5">
    <name type="scientific">Sediminicola luteus</name>
    <dbReference type="NCBI Taxonomy" id="319238"/>
    <lineage>
        <taxon>Bacteria</taxon>
        <taxon>Pseudomonadati</taxon>
        <taxon>Bacteroidota</taxon>
        <taxon>Flavobacteriia</taxon>
        <taxon>Flavobacteriales</taxon>
        <taxon>Flavobacteriaceae</taxon>
        <taxon>Sediminicola</taxon>
    </lineage>
</organism>
<proteinExistence type="inferred from homology"/>
<comment type="similarity">
    <text evidence="1 2">Belongs to the small heat shock protein (HSP20) family.</text>
</comment>
<dbReference type="RefSeq" id="WP_097440397.1">
    <property type="nucleotide sequence ID" value="NZ_KZ300476.1"/>
</dbReference>
<dbReference type="InterPro" id="IPR008978">
    <property type="entry name" value="HSP20-like_chaperone"/>
</dbReference>
<dbReference type="InterPro" id="IPR002068">
    <property type="entry name" value="A-crystallin/Hsp20_dom"/>
</dbReference>
<keyword evidence="5" id="KW-1185">Reference proteome</keyword>
<dbReference type="Gene3D" id="2.60.40.790">
    <property type="match status" value="1"/>
</dbReference>
<accession>A0A2A4G763</accession>
<dbReference type="PANTHER" id="PTHR11527">
    <property type="entry name" value="HEAT-SHOCK PROTEIN 20 FAMILY MEMBER"/>
    <property type="match status" value="1"/>
</dbReference>
<reference evidence="4 5" key="1">
    <citation type="submission" date="2017-04" db="EMBL/GenBank/DDBJ databases">
        <title>A new member of the family Flavobacteriaceae isolated from ascidians.</title>
        <authorList>
            <person name="Chen L."/>
        </authorList>
    </citation>
    <scope>NUCLEOTIDE SEQUENCE [LARGE SCALE GENOMIC DNA]</scope>
    <source>
        <strain evidence="4 5">HQA918</strain>
    </source>
</reference>
<protein>
    <recommendedName>
        <fullName evidence="3">SHSP domain-containing protein</fullName>
    </recommendedName>
</protein>
<dbReference type="Proteomes" id="UP000219559">
    <property type="component" value="Unassembled WGS sequence"/>
</dbReference>
<evidence type="ECO:0000313" key="5">
    <source>
        <dbReference type="Proteomes" id="UP000219559"/>
    </source>
</evidence>
<dbReference type="AlphaFoldDB" id="A0A2A4G763"/>
<name>A0A2A4G763_9FLAO</name>
<dbReference type="InterPro" id="IPR031107">
    <property type="entry name" value="Small_HSP"/>
</dbReference>
<dbReference type="SUPFAM" id="SSF49764">
    <property type="entry name" value="HSP20-like chaperones"/>
    <property type="match status" value="1"/>
</dbReference>
<evidence type="ECO:0000259" key="3">
    <source>
        <dbReference type="PROSITE" id="PS01031"/>
    </source>
</evidence>